<dbReference type="EMBL" id="VSWD01000011">
    <property type="protein sequence ID" value="KAK3088559.1"/>
    <property type="molecule type" value="Genomic_DNA"/>
</dbReference>
<dbReference type="Gene3D" id="1.10.443.10">
    <property type="entry name" value="Intergrase catalytic core"/>
    <property type="match status" value="1"/>
</dbReference>
<evidence type="ECO:0000256" key="1">
    <source>
        <dbReference type="ARBA" id="ARBA00023125"/>
    </source>
</evidence>
<proteinExistence type="predicted"/>
<keyword evidence="5" id="KW-1185">Reference proteome</keyword>
<dbReference type="InterPro" id="IPR011010">
    <property type="entry name" value="DNA_brk_join_enz"/>
</dbReference>
<feature type="non-terminal residue" evidence="4">
    <location>
        <position position="1"/>
    </location>
</feature>
<dbReference type="PANTHER" id="PTHR34605:SF6">
    <property type="entry name" value="TYR RECOMBINASE DOMAIN-CONTAINING PROTEIN"/>
    <property type="match status" value="1"/>
</dbReference>
<accession>A0AA89BZM5</accession>
<evidence type="ECO:0000259" key="3">
    <source>
        <dbReference type="PROSITE" id="PS51898"/>
    </source>
</evidence>
<comment type="caution">
    <text evidence="4">The sequence shown here is derived from an EMBL/GenBank/DDBJ whole genome shotgun (WGS) entry which is preliminary data.</text>
</comment>
<dbReference type="GO" id="GO:0015074">
    <property type="term" value="P:DNA integration"/>
    <property type="evidence" value="ECO:0007669"/>
    <property type="project" value="InterPro"/>
</dbReference>
<protein>
    <recommendedName>
        <fullName evidence="3">Tyr recombinase domain-containing protein</fullName>
    </recommendedName>
</protein>
<keyword evidence="1" id="KW-0238">DNA-binding</keyword>
<dbReference type="InterPro" id="IPR002104">
    <property type="entry name" value="Integrase_catalytic"/>
</dbReference>
<dbReference type="GO" id="GO:0003677">
    <property type="term" value="F:DNA binding"/>
    <property type="evidence" value="ECO:0007669"/>
    <property type="project" value="UniProtKB-KW"/>
</dbReference>
<dbReference type="PANTHER" id="PTHR34605">
    <property type="entry name" value="PHAGE_INTEGRASE DOMAIN-CONTAINING PROTEIN"/>
    <property type="match status" value="1"/>
</dbReference>
<evidence type="ECO:0000313" key="5">
    <source>
        <dbReference type="Proteomes" id="UP001186944"/>
    </source>
</evidence>
<feature type="domain" description="Tyr recombinase" evidence="3">
    <location>
        <begin position="572"/>
        <end position="778"/>
    </location>
</feature>
<dbReference type="InterPro" id="IPR013762">
    <property type="entry name" value="Integrase-like_cat_sf"/>
</dbReference>
<gene>
    <name evidence="4" type="ORF">FSP39_020602</name>
</gene>
<name>A0AA89BZM5_PINIB</name>
<evidence type="ECO:0000313" key="4">
    <source>
        <dbReference type="EMBL" id="KAK3088559.1"/>
    </source>
</evidence>
<dbReference type="Gene3D" id="1.10.150.130">
    <property type="match status" value="1"/>
</dbReference>
<dbReference type="InterPro" id="IPR010998">
    <property type="entry name" value="Integrase_recombinase_N"/>
</dbReference>
<dbReference type="PROSITE" id="PS51898">
    <property type="entry name" value="TYR_RECOMBINASE"/>
    <property type="match status" value="1"/>
</dbReference>
<organism evidence="4 5">
    <name type="scientific">Pinctada imbricata</name>
    <name type="common">Atlantic pearl-oyster</name>
    <name type="synonym">Pinctada martensii</name>
    <dbReference type="NCBI Taxonomy" id="66713"/>
    <lineage>
        <taxon>Eukaryota</taxon>
        <taxon>Metazoa</taxon>
        <taxon>Spiralia</taxon>
        <taxon>Lophotrochozoa</taxon>
        <taxon>Mollusca</taxon>
        <taxon>Bivalvia</taxon>
        <taxon>Autobranchia</taxon>
        <taxon>Pteriomorphia</taxon>
        <taxon>Pterioida</taxon>
        <taxon>Pterioidea</taxon>
        <taxon>Pteriidae</taxon>
        <taxon>Pinctada</taxon>
    </lineage>
</organism>
<dbReference type="Proteomes" id="UP001186944">
    <property type="component" value="Unassembled WGS sequence"/>
</dbReference>
<keyword evidence="2" id="KW-0233">DNA recombination</keyword>
<evidence type="ECO:0000256" key="2">
    <source>
        <dbReference type="ARBA" id="ARBA00023172"/>
    </source>
</evidence>
<dbReference type="AlphaFoldDB" id="A0AA89BZM5"/>
<dbReference type="SUPFAM" id="SSF56349">
    <property type="entry name" value="DNA breaking-rejoining enzymes"/>
    <property type="match status" value="1"/>
</dbReference>
<dbReference type="InterPro" id="IPR052925">
    <property type="entry name" value="Phage_Integrase-like_Recomb"/>
</dbReference>
<reference evidence="4" key="1">
    <citation type="submission" date="2019-08" db="EMBL/GenBank/DDBJ databases">
        <title>The improved chromosome-level genome for the pearl oyster Pinctada fucata martensii using PacBio sequencing and Hi-C.</title>
        <authorList>
            <person name="Zheng Z."/>
        </authorList>
    </citation>
    <scope>NUCLEOTIDE SEQUENCE</scope>
    <source>
        <strain evidence="4">ZZ-2019</strain>
        <tissue evidence="4">Adductor muscle</tissue>
    </source>
</reference>
<dbReference type="GO" id="GO:0006310">
    <property type="term" value="P:DNA recombination"/>
    <property type="evidence" value="ECO:0007669"/>
    <property type="project" value="UniProtKB-KW"/>
</dbReference>
<dbReference type="SUPFAM" id="SSF47823">
    <property type="entry name" value="lambda integrase-like, N-terminal domain"/>
    <property type="match status" value="1"/>
</dbReference>
<sequence length="781" mass="88974">WKGWDDHVSGIFQYTWQVFRLEPNKYTLNLTEKDPLNPMHMGTIRVANLLEFPTYTPGAPGMYSIVLEVSDQANNTMYARSLVLFDSNPVVTINDDENNRIKVESADEESDWLWQSTLENEAGNGSPIRVAWRGHFTNKLHVDQKLLNPVNPFPQVRRKVSESKTIEKIVPQKFEDNNGKRSLKGIENIHGIVRFQYAFKKDSHGGSDSQIAPNKSSDWVDVTNFMREEVTFTAARSDGDTIRIWIKAFDVMGSSNTDSVTVHFDSSSPAIIDKDTIQVSAYDRESGIKQIRWRFVYEDTDEIFKIGETHIHYTNKDIDGELSPREGICITTGQCYLYNHYVYFDNCWLAVPKSKLNNQVIRLELDVYNQAILSTSTTLTEFDDDIYMYGQMDMQGKQSWLLQNDDIVLEQLLTSGRFADIYMARYITSEGKTTLVIPKTLKGLNLEENIQARVTDSGIAEGSKLYDLAGRMAQFMLASKSDNTSKSYFNGFRRWENFIHAQGQESIPVHPVHVALYITHLLDSGATYSSVNLAVYSIKWAHNLRGATDPTENAFVKNLQESAKREARPQKRRKDPVSSEMSIKLCEIFEDNNDLLVIRDLCMILICFSGFLRFDELSSLICNDIKMFDNYVSLHISKSKTDQYRNGDEIFISKGSTVACPVLMLQKYIKLADICLDSDHFLFKPVFRSKGICKLIKKNKKLSYTGARESIISKLRLVGSDKNLGLHSMRAGGATAVANAPDHVSDRCWKRHGRWKSETSKDGYVVDSFENRLEVTKHLGI</sequence>